<name>A0A941BH73_9BURK</name>
<dbReference type="Proteomes" id="UP000676246">
    <property type="component" value="Unassembled WGS sequence"/>
</dbReference>
<dbReference type="AlphaFoldDB" id="A0A941BH73"/>
<proteinExistence type="predicted"/>
<organism evidence="2 3">
    <name type="scientific">Ideonella alba</name>
    <dbReference type="NCBI Taxonomy" id="2824118"/>
    <lineage>
        <taxon>Bacteria</taxon>
        <taxon>Pseudomonadati</taxon>
        <taxon>Pseudomonadota</taxon>
        <taxon>Betaproteobacteria</taxon>
        <taxon>Burkholderiales</taxon>
        <taxon>Sphaerotilaceae</taxon>
        <taxon>Ideonella</taxon>
    </lineage>
</organism>
<feature type="region of interest" description="Disordered" evidence="1">
    <location>
        <begin position="266"/>
        <end position="286"/>
    </location>
</feature>
<evidence type="ECO:0000313" key="3">
    <source>
        <dbReference type="Proteomes" id="UP000676246"/>
    </source>
</evidence>
<gene>
    <name evidence="2" type="ORF">KAK03_20395</name>
</gene>
<protein>
    <submittedName>
        <fullName evidence="2">Uncharacterized protein</fullName>
    </submittedName>
</protein>
<reference evidence="2 3" key="1">
    <citation type="submission" date="2021-04" db="EMBL/GenBank/DDBJ databases">
        <title>The genome sequence of Ideonella sp. 3Y2.</title>
        <authorList>
            <person name="Liu Y."/>
        </authorList>
    </citation>
    <scope>NUCLEOTIDE SEQUENCE [LARGE SCALE GENOMIC DNA]</scope>
    <source>
        <strain evidence="2 3">3Y2</strain>
    </source>
</reference>
<comment type="caution">
    <text evidence="2">The sequence shown here is derived from an EMBL/GenBank/DDBJ whole genome shotgun (WGS) entry which is preliminary data.</text>
</comment>
<evidence type="ECO:0000313" key="2">
    <source>
        <dbReference type="EMBL" id="MBQ0932837.1"/>
    </source>
</evidence>
<sequence>MFSVESRAISSFGTRSDMYATIVHLPQRLEGDLPDFLASCVGIPNECTTTYQQYLDLASLGPLPPGHNGKHRPNHEKVPTWLETQNAFIRQSLNVQLSLRRPAVVVDLDRKEITVQCLQRRNIAWHGLRYWLEEVSGSQYLQDRKIPKLSGELLAAYSMMLDELLLDPEDVESSERYFEETLKHYQLAFSHSPEIGSITLHELLKGGIRSACLLPLATGVWAGHTNLLSGDLLTGFEMVGAGGGMTICALSTLWVSDRIMRGIKSFGPTEGSQPIAPGDAPQAARP</sequence>
<evidence type="ECO:0000256" key="1">
    <source>
        <dbReference type="SAM" id="MobiDB-lite"/>
    </source>
</evidence>
<dbReference type="RefSeq" id="WP_210856542.1">
    <property type="nucleotide sequence ID" value="NZ_JAGQDD010000020.1"/>
</dbReference>
<accession>A0A941BH73</accession>
<keyword evidence="3" id="KW-1185">Reference proteome</keyword>
<dbReference type="EMBL" id="JAGQDD010000020">
    <property type="protein sequence ID" value="MBQ0932837.1"/>
    <property type="molecule type" value="Genomic_DNA"/>
</dbReference>